<dbReference type="InterPro" id="IPR012340">
    <property type="entry name" value="NA-bd_OB-fold"/>
</dbReference>
<dbReference type="PANTHER" id="PTHR33507:SF4">
    <property type="entry name" value="NODULATION COMPETITIVENESS PROTEIN NFED"/>
    <property type="match status" value="1"/>
</dbReference>
<feature type="transmembrane region" description="Helical" evidence="5">
    <location>
        <begin position="236"/>
        <end position="259"/>
    </location>
</feature>
<gene>
    <name evidence="9" type="ORF">BDK89_0697</name>
</gene>
<keyword evidence="2 5" id="KW-0812">Transmembrane</keyword>
<feature type="transmembrane region" description="Helical" evidence="5">
    <location>
        <begin position="344"/>
        <end position="362"/>
    </location>
</feature>
<dbReference type="SUPFAM" id="SSF52096">
    <property type="entry name" value="ClpP/crotonase"/>
    <property type="match status" value="1"/>
</dbReference>
<dbReference type="RefSeq" id="WP_133867616.1">
    <property type="nucleotide sequence ID" value="NZ_JAVJPS010000037.1"/>
</dbReference>
<dbReference type="AlphaFoldDB" id="A0A4R7HW54"/>
<reference evidence="9 10" key="1">
    <citation type="submission" date="2019-03" db="EMBL/GenBank/DDBJ databases">
        <title>Sequencing the genomes of 1000 actinobacteria strains.</title>
        <authorList>
            <person name="Klenk H.-P."/>
        </authorList>
    </citation>
    <scope>NUCLEOTIDE SEQUENCE [LARGE SCALE GENOMIC DNA]</scope>
    <source>
        <strain evidence="9 10">DSM 18936</strain>
    </source>
</reference>
<dbReference type="EMBL" id="SOAU01000001">
    <property type="protein sequence ID" value="TDT15135.1"/>
    <property type="molecule type" value="Genomic_DNA"/>
</dbReference>
<protein>
    <submittedName>
        <fullName evidence="9">Membrane-bound serine protease (ClpP class)</fullName>
    </submittedName>
</protein>
<comment type="caution">
    <text evidence="9">The sequence shown here is derived from an EMBL/GenBank/DDBJ whole genome shotgun (WGS) entry which is preliminary data.</text>
</comment>
<dbReference type="OrthoDB" id="5175004at2"/>
<evidence type="ECO:0000256" key="5">
    <source>
        <dbReference type="SAM" id="Phobius"/>
    </source>
</evidence>
<proteinExistence type="predicted"/>
<evidence type="ECO:0000256" key="2">
    <source>
        <dbReference type="ARBA" id="ARBA00022692"/>
    </source>
</evidence>
<keyword evidence="9" id="KW-0378">Hydrolase</keyword>
<dbReference type="PANTHER" id="PTHR33507">
    <property type="entry name" value="INNER MEMBRANE PROTEIN YBBJ"/>
    <property type="match status" value="1"/>
</dbReference>
<dbReference type="Pfam" id="PF24961">
    <property type="entry name" value="NfeD_membrane"/>
    <property type="match status" value="1"/>
</dbReference>
<dbReference type="InterPro" id="IPR029045">
    <property type="entry name" value="ClpP/crotonase-like_dom_sf"/>
</dbReference>
<sequence>MRRLLIALLGAMAVSIVLAAPAAAQTDEGEPTSEADREIVAAPVDILQVNGLFDEIVVDEIIRSIDRAVDDGSQALVLQTDSKGAVVSDERMVELMHAIDEAPVPVGIWVGQSGAHLYGAPAQLLLVADVTGMAPGASIGNVGPQLTDEFPLGPGLNQLRERTVGLSDARDLAIFKQRISDEGIATVANMIDALDGYVEGDIELDTTTEVVTESGVVQRETIAVARFIKLDLVDQLFHTVASPPVAYLLFLIGLALLIFEFYTAGVGIAGVVGAGSAILACYGLAALPARGWAVGLIVVAMIAFAVDVQVGIPRFWTGVGIVLTIVGTFWLYEPITGTSIWPSWLAVIAGLGGTMLAFIVGMPSMVRTRFATPTIGREWMVGADGVAIQAIDPEGTVQVGDAQWRARTNRATPIEAGEALKVVAIDGVTLEVEPLEGAAKDYREMRKKEPQDAES</sequence>
<comment type="subcellular location">
    <subcellularLocation>
        <location evidence="1">Membrane</location>
        <topology evidence="1">Multi-pass membrane protein</topology>
    </subcellularLocation>
</comment>
<evidence type="ECO:0000259" key="8">
    <source>
        <dbReference type="Pfam" id="PF24961"/>
    </source>
</evidence>
<dbReference type="GO" id="GO:0016020">
    <property type="term" value="C:membrane"/>
    <property type="evidence" value="ECO:0007669"/>
    <property type="project" value="UniProtKB-SubCell"/>
</dbReference>
<name>A0A4R7HW54_9ACTN</name>
<dbReference type="InterPro" id="IPR002810">
    <property type="entry name" value="NfeD-like_C"/>
</dbReference>
<feature type="transmembrane region" description="Helical" evidence="5">
    <location>
        <begin position="291"/>
        <end position="308"/>
    </location>
</feature>
<evidence type="ECO:0000313" key="10">
    <source>
        <dbReference type="Proteomes" id="UP000294558"/>
    </source>
</evidence>
<feature type="signal peptide" evidence="6">
    <location>
        <begin position="1"/>
        <end position="19"/>
    </location>
</feature>
<keyword evidence="3 5" id="KW-1133">Transmembrane helix</keyword>
<feature type="transmembrane region" description="Helical" evidence="5">
    <location>
        <begin position="266"/>
        <end position="285"/>
    </location>
</feature>
<feature type="domain" description="NfeD-like C-terminal" evidence="7">
    <location>
        <begin position="378"/>
        <end position="434"/>
    </location>
</feature>
<dbReference type="Gene3D" id="2.40.50.140">
    <property type="entry name" value="Nucleic acid-binding proteins"/>
    <property type="match status" value="1"/>
</dbReference>
<evidence type="ECO:0000256" key="1">
    <source>
        <dbReference type="ARBA" id="ARBA00004141"/>
    </source>
</evidence>
<dbReference type="InterPro" id="IPR052165">
    <property type="entry name" value="Membrane_assoc_protease"/>
</dbReference>
<evidence type="ECO:0000256" key="3">
    <source>
        <dbReference type="ARBA" id="ARBA00022989"/>
    </source>
</evidence>
<dbReference type="SUPFAM" id="SSF141322">
    <property type="entry name" value="NfeD domain-like"/>
    <property type="match status" value="1"/>
</dbReference>
<keyword evidence="6" id="KW-0732">Signal</keyword>
<organism evidence="9 10">
    <name type="scientific">Ilumatobacter fluminis</name>
    <dbReference type="NCBI Taxonomy" id="467091"/>
    <lineage>
        <taxon>Bacteria</taxon>
        <taxon>Bacillati</taxon>
        <taxon>Actinomycetota</taxon>
        <taxon>Acidimicrobiia</taxon>
        <taxon>Acidimicrobiales</taxon>
        <taxon>Ilumatobacteraceae</taxon>
        <taxon>Ilumatobacter</taxon>
    </lineage>
</organism>
<feature type="domain" description="NfeD integral membrane" evidence="8">
    <location>
        <begin position="245"/>
        <end position="360"/>
    </location>
</feature>
<keyword evidence="4 5" id="KW-0472">Membrane</keyword>
<dbReference type="GO" id="GO:0006508">
    <property type="term" value="P:proteolysis"/>
    <property type="evidence" value="ECO:0007669"/>
    <property type="project" value="UniProtKB-KW"/>
</dbReference>
<dbReference type="InterPro" id="IPR056739">
    <property type="entry name" value="NfeD_membrane"/>
</dbReference>
<feature type="transmembrane region" description="Helical" evidence="5">
    <location>
        <begin position="315"/>
        <end position="332"/>
    </location>
</feature>
<dbReference type="GO" id="GO:0008233">
    <property type="term" value="F:peptidase activity"/>
    <property type="evidence" value="ECO:0007669"/>
    <property type="project" value="UniProtKB-KW"/>
</dbReference>
<dbReference type="Proteomes" id="UP000294558">
    <property type="component" value="Unassembled WGS sequence"/>
</dbReference>
<dbReference type="Pfam" id="PF01957">
    <property type="entry name" value="NfeD"/>
    <property type="match status" value="1"/>
</dbReference>
<feature type="chain" id="PRO_5021016244" evidence="6">
    <location>
        <begin position="20"/>
        <end position="455"/>
    </location>
</feature>
<accession>A0A4R7HW54</accession>
<dbReference type="Gene3D" id="3.90.226.10">
    <property type="entry name" value="2-enoyl-CoA Hydratase, Chain A, domain 1"/>
    <property type="match status" value="1"/>
</dbReference>
<evidence type="ECO:0000256" key="6">
    <source>
        <dbReference type="SAM" id="SignalP"/>
    </source>
</evidence>
<evidence type="ECO:0000313" key="9">
    <source>
        <dbReference type="EMBL" id="TDT15135.1"/>
    </source>
</evidence>
<keyword evidence="10" id="KW-1185">Reference proteome</keyword>
<evidence type="ECO:0000256" key="4">
    <source>
        <dbReference type="ARBA" id="ARBA00023136"/>
    </source>
</evidence>
<evidence type="ECO:0000259" key="7">
    <source>
        <dbReference type="Pfam" id="PF01957"/>
    </source>
</evidence>
<keyword evidence="9" id="KW-0645">Protease</keyword>